<sequence length="91" mass="9683">MARPLTPLPTPQQSGALTPELLGQFIRAKRTQSGLRIDDAAALLGVAKDTLSKLERGHHGAQLGTLLQVLNGLGITLTVEAWAEGESDDWV</sequence>
<dbReference type="SUPFAM" id="SSF47413">
    <property type="entry name" value="lambda repressor-like DNA-binding domains"/>
    <property type="match status" value="1"/>
</dbReference>
<keyword evidence="3" id="KW-1185">Reference proteome</keyword>
<evidence type="ECO:0000259" key="1">
    <source>
        <dbReference type="PROSITE" id="PS50943"/>
    </source>
</evidence>
<dbReference type="GO" id="GO:0003677">
    <property type="term" value="F:DNA binding"/>
    <property type="evidence" value="ECO:0007669"/>
    <property type="project" value="InterPro"/>
</dbReference>
<name>A0A1H4AVM2_9GAMM</name>
<reference evidence="2 3" key="1">
    <citation type="submission" date="2016-10" db="EMBL/GenBank/DDBJ databases">
        <authorList>
            <person name="de Groot N.N."/>
        </authorList>
    </citation>
    <scope>NUCLEOTIDE SEQUENCE [LARGE SCALE GENOMIC DNA]</scope>
    <source>
        <strain evidence="2 3">DSM 21228</strain>
    </source>
</reference>
<proteinExistence type="predicted"/>
<dbReference type="AlphaFoldDB" id="A0A1H4AVM2"/>
<dbReference type="RefSeq" id="WP_093066972.1">
    <property type="nucleotide sequence ID" value="NZ_FNQP01000007.1"/>
</dbReference>
<gene>
    <name evidence="2" type="ORF">SAMN05660964_01497</name>
</gene>
<dbReference type="Pfam" id="PF13560">
    <property type="entry name" value="HTH_31"/>
    <property type="match status" value="1"/>
</dbReference>
<evidence type="ECO:0000313" key="3">
    <source>
        <dbReference type="Proteomes" id="UP000199397"/>
    </source>
</evidence>
<dbReference type="EMBL" id="FNQP01000007">
    <property type="protein sequence ID" value="SEA39923.1"/>
    <property type="molecule type" value="Genomic_DNA"/>
</dbReference>
<dbReference type="InterPro" id="IPR001387">
    <property type="entry name" value="Cro/C1-type_HTH"/>
</dbReference>
<dbReference type="Gene3D" id="1.10.260.40">
    <property type="entry name" value="lambda repressor-like DNA-binding domains"/>
    <property type="match status" value="1"/>
</dbReference>
<evidence type="ECO:0000313" key="2">
    <source>
        <dbReference type="EMBL" id="SEA39923.1"/>
    </source>
</evidence>
<dbReference type="InterPro" id="IPR010982">
    <property type="entry name" value="Lambda_DNA-bd_dom_sf"/>
</dbReference>
<accession>A0A1H4AVM2</accession>
<protein>
    <submittedName>
        <fullName evidence="2">Helix-turn-helix domain-containing protein</fullName>
    </submittedName>
</protein>
<dbReference type="PROSITE" id="PS50943">
    <property type="entry name" value="HTH_CROC1"/>
    <property type="match status" value="1"/>
</dbReference>
<dbReference type="STRING" id="525918.SAMN05660964_01497"/>
<dbReference type="SMART" id="SM00530">
    <property type="entry name" value="HTH_XRE"/>
    <property type="match status" value="1"/>
</dbReference>
<dbReference type="Proteomes" id="UP000199397">
    <property type="component" value="Unassembled WGS sequence"/>
</dbReference>
<organism evidence="2 3">
    <name type="scientific">Thiothrix caldifontis</name>
    <dbReference type="NCBI Taxonomy" id="525918"/>
    <lineage>
        <taxon>Bacteria</taxon>
        <taxon>Pseudomonadati</taxon>
        <taxon>Pseudomonadota</taxon>
        <taxon>Gammaproteobacteria</taxon>
        <taxon>Thiotrichales</taxon>
        <taxon>Thiotrichaceae</taxon>
        <taxon>Thiothrix</taxon>
    </lineage>
</organism>
<dbReference type="OrthoDB" id="5569968at2"/>
<dbReference type="CDD" id="cd00093">
    <property type="entry name" value="HTH_XRE"/>
    <property type="match status" value="1"/>
</dbReference>
<feature type="domain" description="HTH cro/C1-type" evidence="1">
    <location>
        <begin position="26"/>
        <end position="82"/>
    </location>
</feature>